<feature type="region of interest" description="Disordered" evidence="6">
    <location>
        <begin position="68"/>
        <end position="185"/>
    </location>
</feature>
<feature type="region of interest" description="Disordered" evidence="6">
    <location>
        <begin position="1"/>
        <end position="37"/>
    </location>
</feature>
<evidence type="ECO:0000259" key="7">
    <source>
        <dbReference type="PROSITE" id="PS50157"/>
    </source>
</evidence>
<dbReference type="PROSITE" id="PS00028">
    <property type="entry name" value="ZINC_FINGER_C2H2_1"/>
    <property type="match status" value="2"/>
</dbReference>
<name>A0ABX8ICB5_9ASCO</name>
<evidence type="ECO:0000256" key="6">
    <source>
        <dbReference type="SAM" id="MobiDB-lite"/>
    </source>
</evidence>
<dbReference type="Proteomes" id="UP000825434">
    <property type="component" value="Chromosome 4"/>
</dbReference>
<dbReference type="EMBL" id="CP076664">
    <property type="protein sequence ID" value="QWU89038.1"/>
    <property type="molecule type" value="Genomic_DNA"/>
</dbReference>
<keyword evidence="1" id="KW-0479">Metal-binding</keyword>
<dbReference type="Gene3D" id="3.30.160.60">
    <property type="entry name" value="Classic Zinc Finger"/>
    <property type="match status" value="2"/>
</dbReference>
<evidence type="ECO:0000256" key="1">
    <source>
        <dbReference type="ARBA" id="ARBA00022723"/>
    </source>
</evidence>
<gene>
    <name evidence="8" type="ORF">CA3LBN_003361</name>
</gene>
<evidence type="ECO:0000256" key="2">
    <source>
        <dbReference type="ARBA" id="ARBA00022737"/>
    </source>
</evidence>
<dbReference type="PANTHER" id="PTHR14003:SF19">
    <property type="entry name" value="YY2 TRANSCRIPTION FACTOR"/>
    <property type="match status" value="1"/>
</dbReference>
<accession>A0ABX8ICB5</accession>
<protein>
    <recommendedName>
        <fullName evidence="7">C2H2-type domain-containing protein</fullName>
    </recommendedName>
</protein>
<evidence type="ECO:0000256" key="3">
    <source>
        <dbReference type="ARBA" id="ARBA00022771"/>
    </source>
</evidence>
<dbReference type="PANTHER" id="PTHR14003">
    <property type="entry name" value="TRANSCRIPTIONAL REPRESSOR PROTEIN YY"/>
    <property type="match status" value="1"/>
</dbReference>
<feature type="compositionally biased region" description="Basic and acidic residues" evidence="6">
    <location>
        <begin position="101"/>
        <end position="110"/>
    </location>
</feature>
<evidence type="ECO:0000256" key="5">
    <source>
        <dbReference type="PROSITE-ProRule" id="PRU00042"/>
    </source>
</evidence>
<feature type="compositionally biased region" description="Polar residues" evidence="6">
    <location>
        <begin position="143"/>
        <end position="158"/>
    </location>
</feature>
<keyword evidence="9" id="KW-1185">Reference proteome</keyword>
<feature type="domain" description="C2H2-type" evidence="7">
    <location>
        <begin position="186"/>
        <end position="213"/>
    </location>
</feature>
<feature type="domain" description="C2H2-type" evidence="7">
    <location>
        <begin position="214"/>
        <end position="243"/>
    </location>
</feature>
<evidence type="ECO:0000256" key="4">
    <source>
        <dbReference type="ARBA" id="ARBA00022833"/>
    </source>
</evidence>
<keyword evidence="3 5" id="KW-0863">Zinc-finger</keyword>
<evidence type="ECO:0000313" key="9">
    <source>
        <dbReference type="Proteomes" id="UP000825434"/>
    </source>
</evidence>
<keyword evidence="4" id="KW-0862">Zinc</keyword>
<organism evidence="8 9">
    <name type="scientific">Candidozyma haemuli</name>
    <dbReference type="NCBI Taxonomy" id="45357"/>
    <lineage>
        <taxon>Eukaryota</taxon>
        <taxon>Fungi</taxon>
        <taxon>Dikarya</taxon>
        <taxon>Ascomycota</taxon>
        <taxon>Saccharomycotina</taxon>
        <taxon>Pichiomycetes</taxon>
        <taxon>Metschnikowiaceae</taxon>
        <taxon>Candidozyma</taxon>
    </lineage>
</organism>
<dbReference type="Pfam" id="PF00096">
    <property type="entry name" value="zf-C2H2"/>
    <property type="match status" value="1"/>
</dbReference>
<dbReference type="InterPro" id="IPR036236">
    <property type="entry name" value="Znf_C2H2_sf"/>
</dbReference>
<feature type="compositionally biased region" description="Pro residues" evidence="6">
    <location>
        <begin position="73"/>
        <end position="90"/>
    </location>
</feature>
<dbReference type="SUPFAM" id="SSF57667">
    <property type="entry name" value="beta-beta-alpha zinc fingers"/>
    <property type="match status" value="1"/>
</dbReference>
<feature type="compositionally biased region" description="Low complexity" evidence="6">
    <location>
        <begin position="159"/>
        <end position="170"/>
    </location>
</feature>
<feature type="compositionally biased region" description="Polar residues" evidence="6">
    <location>
        <begin position="11"/>
        <end position="26"/>
    </location>
</feature>
<dbReference type="SMART" id="SM00355">
    <property type="entry name" value="ZnF_C2H2"/>
    <property type="match status" value="2"/>
</dbReference>
<feature type="compositionally biased region" description="Polar residues" evidence="6">
    <location>
        <begin position="111"/>
        <end position="132"/>
    </location>
</feature>
<dbReference type="InterPro" id="IPR013087">
    <property type="entry name" value="Znf_C2H2_type"/>
</dbReference>
<evidence type="ECO:0000313" key="8">
    <source>
        <dbReference type="EMBL" id="QWU89038.1"/>
    </source>
</evidence>
<feature type="compositionally biased region" description="Basic and acidic residues" evidence="6">
    <location>
        <begin position="171"/>
        <end position="180"/>
    </location>
</feature>
<reference evidence="8 9" key="1">
    <citation type="submission" date="2021-06" db="EMBL/GenBank/DDBJ databases">
        <title>Candida outbreak in Lebanon.</title>
        <authorList>
            <person name="Finianos M."/>
        </authorList>
    </citation>
    <scope>NUCLEOTIDE SEQUENCE [LARGE SCALE GENOMIC DNA]</scope>
    <source>
        <strain evidence="8">CA3LBN</strain>
    </source>
</reference>
<sequence>MGAQAAVTLTYKGQQRLGSTPTSPLQSLKPPSALTPKKPMFVTRINQGPRLPSFSELVSSLAYEQDHQTFPPALHPHPGMAPVPQRPSIPGPAILSSLPMDRQHPLENMDSRQGSPSGSPLGSTQPPQNQQLMYAPPLLASPGSVTPSSQASSITPATSVSSYNSNSGYVKPEEFREPRMSSKRKHMCKTCGRSFTTSGHLARHFRTHTGERKHVCPWADCGARFARQDNCMQHYKTHLNGKNKRR</sequence>
<keyword evidence="2" id="KW-0677">Repeat</keyword>
<proteinExistence type="predicted"/>
<dbReference type="PROSITE" id="PS50157">
    <property type="entry name" value="ZINC_FINGER_C2H2_2"/>
    <property type="match status" value="2"/>
</dbReference>